<dbReference type="EMBL" id="BKCJ011944253">
    <property type="protein sequence ID" value="GFD62796.1"/>
    <property type="molecule type" value="Genomic_DNA"/>
</dbReference>
<protein>
    <submittedName>
        <fullName evidence="2">Uncharacterized protein</fullName>
    </submittedName>
</protein>
<feature type="non-terminal residue" evidence="2">
    <location>
        <position position="1"/>
    </location>
</feature>
<comment type="caution">
    <text evidence="2">The sequence shown here is derived from an EMBL/GenBank/DDBJ whole genome shotgun (WGS) entry which is preliminary data.</text>
</comment>
<feature type="region of interest" description="Disordered" evidence="1">
    <location>
        <begin position="1"/>
        <end position="25"/>
    </location>
</feature>
<accession>A0A699XYD3</accession>
<proteinExistence type="predicted"/>
<sequence>PSLDESLESDSPKNVNNDSVSPSSQVLLEEEFRGVESDLADSFEEGEIRGDSILYND</sequence>
<evidence type="ECO:0000256" key="1">
    <source>
        <dbReference type="SAM" id="MobiDB-lite"/>
    </source>
</evidence>
<feature type="compositionally biased region" description="Polar residues" evidence="1">
    <location>
        <begin position="12"/>
        <end position="25"/>
    </location>
</feature>
<feature type="non-terminal residue" evidence="2">
    <location>
        <position position="57"/>
    </location>
</feature>
<gene>
    <name evidence="2" type="ORF">Tci_934765</name>
</gene>
<dbReference type="AlphaFoldDB" id="A0A699XYD3"/>
<organism evidence="2">
    <name type="scientific">Tanacetum cinerariifolium</name>
    <name type="common">Dalmatian daisy</name>
    <name type="synonym">Chrysanthemum cinerariifolium</name>
    <dbReference type="NCBI Taxonomy" id="118510"/>
    <lineage>
        <taxon>Eukaryota</taxon>
        <taxon>Viridiplantae</taxon>
        <taxon>Streptophyta</taxon>
        <taxon>Embryophyta</taxon>
        <taxon>Tracheophyta</taxon>
        <taxon>Spermatophyta</taxon>
        <taxon>Magnoliopsida</taxon>
        <taxon>eudicotyledons</taxon>
        <taxon>Gunneridae</taxon>
        <taxon>Pentapetalae</taxon>
        <taxon>asterids</taxon>
        <taxon>campanulids</taxon>
        <taxon>Asterales</taxon>
        <taxon>Asteraceae</taxon>
        <taxon>Asteroideae</taxon>
        <taxon>Anthemideae</taxon>
        <taxon>Anthemidinae</taxon>
        <taxon>Tanacetum</taxon>
    </lineage>
</organism>
<evidence type="ECO:0000313" key="2">
    <source>
        <dbReference type="EMBL" id="GFD62796.1"/>
    </source>
</evidence>
<name>A0A699XYD3_TANCI</name>
<reference evidence="2" key="1">
    <citation type="journal article" date="2019" name="Sci. Rep.">
        <title>Draft genome of Tanacetum cinerariifolium, the natural source of mosquito coil.</title>
        <authorList>
            <person name="Yamashiro T."/>
            <person name="Shiraishi A."/>
            <person name="Satake H."/>
            <person name="Nakayama K."/>
        </authorList>
    </citation>
    <scope>NUCLEOTIDE SEQUENCE</scope>
</reference>